<feature type="transmembrane region" description="Helical" evidence="6">
    <location>
        <begin position="6"/>
        <end position="22"/>
    </location>
</feature>
<keyword evidence="3 6" id="KW-0812">Transmembrane</keyword>
<name>D7DCA8_STAHD</name>
<feature type="transmembrane region" description="Helical" evidence="6">
    <location>
        <begin position="61"/>
        <end position="83"/>
    </location>
</feature>
<evidence type="ECO:0000256" key="5">
    <source>
        <dbReference type="ARBA" id="ARBA00023136"/>
    </source>
</evidence>
<evidence type="ECO:0000256" key="3">
    <source>
        <dbReference type="ARBA" id="ARBA00022692"/>
    </source>
</evidence>
<keyword evidence="8" id="KW-1185">Reference proteome</keyword>
<dbReference type="AlphaFoldDB" id="D7DCA8"/>
<dbReference type="HOGENOM" id="CLU_040769_1_1_2"/>
<keyword evidence="4 6" id="KW-1133">Transmembrane helix</keyword>
<dbReference type="GO" id="GO:0005886">
    <property type="term" value="C:plasma membrane"/>
    <property type="evidence" value="ECO:0007669"/>
    <property type="project" value="UniProtKB-SubCell"/>
</dbReference>
<dbReference type="eggNOG" id="arCOG00261">
    <property type="taxonomic scope" value="Archaea"/>
</dbReference>
<gene>
    <name evidence="7" type="ordered locus">Shell_0682</name>
</gene>
<accession>D7DCA8</accession>
<sequence>MMDGVLSLLAGMSSLFLAYYLAALGHAIVEKSGVLNLAIDGVFVLSVATAFAVAVYTNNNIGAALIVSMIVALIFGGLMAFLVTKFPISHGATGLSLMFLGYGLASLIGLPARNLQGRTGIEIGYTLDITNPMWIGVYIVTILLGIGFLYLINKTKLGAAIRAAGEDPAAAEALGVNVLSVRLIAGIIGFALIGLGGAIFEISYTQVWSEGQGLGHGWLAFAISLSAGRHPLLILVSSGVFAGLVKYMTAIQAAYSLPPDLAKMLPFVAAILAMVIFMATPLKRRLAPPKSLGKTYFREERTV</sequence>
<evidence type="ECO:0000256" key="2">
    <source>
        <dbReference type="ARBA" id="ARBA00022475"/>
    </source>
</evidence>
<dbReference type="InterPro" id="IPR001851">
    <property type="entry name" value="ABC_transp_permease"/>
</dbReference>
<feature type="transmembrane region" description="Helical" evidence="6">
    <location>
        <begin position="34"/>
        <end position="55"/>
    </location>
</feature>
<dbReference type="CDD" id="cd06580">
    <property type="entry name" value="TM_PBP1_transp_TpRbsC_like"/>
    <property type="match status" value="1"/>
</dbReference>
<feature type="transmembrane region" description="Helical" evidence="6">
    <location>
        <begin position="133"/>
        <end position="152"/>
    </location>
</feature>
<dbReference type="Proteomes" id="UP000002573">
    <property type="component" value="Chromosome"/>
</dbReference>
<dbReference type="STRING" id="591019.Shell_0682"/>
<feature type="transmembrane region" description="Helical" evidence="6">
    <location>
        <begin position="95"/>
        <end position="113"/>
    </location>
</feature>
<evidence type="ECO:0000313" key="7">
    <source>
        <dbReference type="EMBL" id="ADI31805.1"/>
    </source>
</evidence>
<feature type="transmembrane region" description="Helical" evidence="6">
    <location>
        <begin position="261"/>
        <end position="282"/>
    </location>
</feature>
<proteinExistence type="predicted"/>
<dbReference type="GO" id="GO:0022857">
    <property type="term" value="F:transmembrane transporter activity"/>
    <property type="evidence" value="ECO:0007669"/>
    <property type="project" value="InterPro"/>
</dbReference>
<evidence type="ECO:0000256" key="6">
    <source>
        <dbReference type="SAM" id="Phobius"/>
    </source>
</evidence>
<dbReference type="PANTHER" id="PTHR43370:SF2">
    <property type="entry name" value="ABC TRANSPORTER PERMEASE PROTEIN"/>
    <property type="match status" value="1"/>
</dbReference>
<keyword evidence="2" id="KW-1003">Cell membrane</keyword>
<reference evidence="8" key="1">
    <citation type="submission" date="2010-05" db="EMBL/GenBank/DDBJ databases">
        <title>Complete sequence of Staphylothermus hellenicus DSM 12710.</title>
        <authorList>
            <consortium name="US DOE Joint Genome Institute"/>
            <person name="Lucas S."/>
            <person name="Copeland A."/>
            <person name="Lapidus A."/>
            <person name="Cheng J.-F."/>
            <person name="Bruce D."/>
            <person name="Goodwin L."/>
            <person name="Pitluck S."/>
            <person name="Davenport K."/>
            <person name="Detter J.C."/>
            <person name="Han C."/>
            <person name="Tapia R."/>
            <person name="Larimer F."/>
            <person name="Land M."/>
            <person name="Hauser L."/>
            <person name="Kyrpides N."/>
            <person name="Mikhailova N."/>
            <person name="Anderson I.J."/>
            <person name="Woyke T."/>
        </authorList>
    </citation>
    <scope>NUCLEOTIDE SEQUENCE [LARGE SCALE GENOMIC DNA]</scope>
    <source>
        <strain evidence="8">DSM 12710 / JCM 10830 / BK20S6-10-b1 / P8</strain>
    </source>
</reference>
<dbReference type="EMBL" id="CP002051">
    <property type="protein sequence ID" value="ADI31805.1"/>
    <property type="molecule type" value="Genomic_DNA"/>
</dbReference>
<reference evidence="7 8" key="2">
    <citation type="journal article" date="2011" name="Stand. Genomic Sci.">
        <title>Complete genome sequence of Staphylothermus hellenicus P8.</title>
        <authorList>
            <person name="Anderson I."/>
            <person name="Wirth R."/>
            <person name="Lucas S."/>
            <person name="Copeland A."/>
            <person name="Lapidus A."/>
            <person name="Cheng J.F."/>
            <person name="Goodwin L."/>
            <person name="Pitluck S."/>
            <person name="Davenport K."/>
            <person name="Detter J.C."/>
            <person name="Han C."/>
            <person name="Tapia R."/>
            <person name="Land M."/>
            <person name="Hauser L."/>
            <person name="Pati A."/>
            <person name="Mikhailova N."/>
            <person name="Woyke T."/>
            <person name="Klenk H.P."/>
            <person name="Kyrpides N."/>
            <person name="Ivanova N."/>
        </authorList>
    </citation>
    <scope>NUCLEOTIDE SEQUENCE [LARGE SCALE GENOMIC DNA]</scope>
    <source>
        <strain evidence="8">DSM 12710 / JCM 10830 / BK20S6-10-b1 / P8</strain>
    </source>
</reference>
<organism evidence="7 8">
    <name type="scientific">Staphylothermus hellenicus (strain DSM 12710 / JCM 10830 / BK20S6-10-b1 / P8)</name>
    <dbReference type="NCBI Taxonomy" id="591019"/>
    <lineage>
        <taxon>Archaea</taxon>
        <taxon>Thermoproteota</taxon>
        <taxon>Thermoprotei</taxon>
        <taxon>Desulfurococcales</taxon>
        <taxon>Desulfurococcaceae</taxon>
        <taxon>Staphylothermus</taxon>
    </lineage>
</organism>
<dbReference type="PANTHER" id="PTHR43370">
    <property type="entry name" value="SUGAR ABC TRANSPORTER INTEGRAL MEMBRANE PROTEIN-RELATED"/>
    <property type="match status" value="1"/>
</dbReference>
<evidence type="ECO:0000256" key="1">
    <source>
        <dbReference type="ARBA" id="ARBA00004651"/>
    </source>
</evidence>
<feature type="transmembrane region" description="Helical" evidence="6">
    <location>
        <begin position="173"/>
        <end position="200"/>
    </location>
</feature>
<evidence type="ECO:0000313" key="8">
    <source>
        <dbReference type="Proteomes" id="UP000002573"/>
    </source>
</evidence>
<keyword evidence="5 6" id="KW-0472">Membrane</keyword>
<evidence type="ECO:0000256" key="4">
    <source>
        <dbReference type="ARBA" id="ARBA00022989"/>
    </source>
</evidence>
<dbReference type="KEGG" id="shc:Shell_0682"/>
<protein>
    <submittedName>
        <fullName evidence="7">Inner-membrane translocator</fullName>
    </submittedName>
</protein>
<feature type="transmembrane region" description="Helical" evidence="6">
    <location>
        <begin position="232"/>
        <end position="255"/>
    </location>
</feature>
<comment type="subcellular location">
    <subcellularLocation>
        <location evidence="1">Cell membrane</location>
        <topology evidence="1">Multi-pass membrane protein</topology>
    </subcellularLocation>
</comment>
<dbReference type="Pfam" id="PF02653">
    <property type="entry name" value="BPD_transp_2"/>
    <property type="match status" value="1"/>
</dbReference>